<evidence type="ECO:0000256" key="1">
    <source>
        <dbReference type="ARBA" id="ARBA00004141"/>
    </source>
</evidence>
<feature type="transmembrane region" description="Helical" evidence="6">
    <location>
        <begin position="34"/>
        <end position="56"/>
    </location>
</feature>
<dbReference type="Proteomes" id="UP000247099">
    <property type="component" value="Unassembled WGS sequence"/>
</dbReference>
<organism evidence="8 9">
    <name type="scientific">Coraliomargarita sinensis</name>
    <dbReference type="NCBI Taxonomy" id="2174842"/>
    <lineage>
        <taxon>Bacteria</taxon>
        <taxon>Pseudomonadati</taxon>
        <taxon>Verrucomicrobiota</taxon>
        <taxon>Opitutia</taxon>
        <taxon>Puniceicoccales</taxon>
        <taxon>Coraliomargaritaceae</taxon>
        <taxon>Coraliomargarita</taxon>
    </lineage>
</organism>
<accession>A0A317ZKC7</accession>
<dbReference type="GO" id="GO:0005886">
    <property type="term" value="C:plasma membrane"/>
    <property type="evidence" value="ECO:0007669"/>
    <property type="project" value="TreeGrafter"/>
</dbReference>
<dbReference type="InParanoid" id="A0A317ZKC7"/>
<dbReference type="AlphaFoldDB" id="A0A317ZKC7"/>
<evidence type="ECO:0000256" key="4">
    <source>
        <dbReference type="ARBA" id="ARBA00022989"/>
    </source>
</evidence>
<keyword evidence="3" id="KW-0201">Cytochrome c-type biogenesis</keyword>
<evidence type="ECO:0000256" key="2">
    <source>
        <dbReference type="ARBA" id="ARBA00022692"/>
    </source>
</evidence>
<dbReference type="EMBL" id="QHJQ01000003">
    <property type="protein sequence ID" value="PXA04683.1"/>
    <property type="molecule type" value="Genomic_DNA"/>
</dbReference>
<proteinExistence type="predicted"/>
<feature type="transmembrane region" description="Helical" evidence="6">
    <location>
        <begin position="240"/>
        <end position="261"/>
    </location>
</feature>
<gene>
    <name evidence="8" type="ORF">DDZ13_05795</name>
</gene>
<feature type="transmembrane region" description="Helical" evidence="6">
    <location>
        <begin position="214"/>
        <end position="234"/>
    </location>
</feature>
<comment type="subcellular location">
    <subcellularLocation>
        <location evidence="1">Membrane</location>
        <topology evidence="1">Multi-pass membrane protein</topology>
    </subcellularLocation>
</comment>
<evidence type="ECO:0000256" key="5">
    <source>
        <dbReference type="ARBA" id="ARBA00023136"/>
    </source>
</evidence>
<keyword evidence="9" id="KW-1185">Reference proteome</keyword>
<dbReference type="GO" id="GO:0017004">
    <property type="term" value="P:cytochrome complex assembly"/>
    <property type="evidence" value="ECO:0007669"/>
    <property type="project" value="UniProtKB-KW"/>
</dbReference>
<feature type="transmembrane region" description="Helical" evidence="6">
    <location>
        <begin position="273"/>
        <end position="290"/>
    </location>
</feature>
<evidence type="ECO:0000256" key="6">
    <source>
        <dbReference type="SAM" id="Phobius"/>
    </source>
</evidence>
<sequence>MHVVLAEHVFAVARGAEALSISPMFSELALTDRTAFAAGAGIYLVAFLLGLVMLLLRKPYSRAVMFALLTGGFLMQTLGLNLRGAEIKACPLGNSFEIAQFIAWSLVLLFFIVGPAFKLRLLGFFTSGLAAVIAGGALLVPNWDRPYPPGIFGGNPWIELHAALAIFSYGVFAILALVSVMFLIQQHGLKKKQFKGIYQYLPSVHQLDLMAKRLLVTGVIVLTAALVFGAVFWINNLDLVPIFKLTATCLIWLGYVIVVVLRMQKRLVTRRHAIAAIILFLLAMASLWPVQSAHKEAHSAIEAPASATK</sequence>
<keyword evidence="2 6" id="KW-0812">Transmembrane</keyword>
<evidence type="ECO:0000313" key="8">
    <source>
        <dbReference type="EMBL" id="PXA04683.1"/>
    </source>
</evidence>
<keyword evidence="5 6" id="KW-0472">Membrane</keyword>
<evidence type="ECO:0000313" key="9">
    <source>
        <dbReference type="Proteomes" id="UP000247099"/>
    </source>
</evidence>
<dbReference type="PANTHER" id="PTHR30071:SF1">
    <property type="entry name" value="CYTOCHROME B_B6 PROTEIN-RELATED"/>
    <property type="match status" value="1"/>
</dbReference>
<evidence type="ECO:0000256" key="3">
    <source>
        <dbReference type="ARBA" id="ARBA00022748"/>
    </source>
</evidence>
<dbReference type="GO" id="GO:0020037">
    <property type="term" value="F:heme binding"/>
    <property type="evidence" value="ECO:0007669"/>
    <property type="project" value="InterPro"/>
</dbReference>
<feature type="transmembrane region" description="Helical" evidence="6">
    <location>
        <begin position="63"/>
        <end position="82"/>
    </location>
</feature>
<dbReference type="InterPro" id="IPR002541">
    <property type="entry name" value="Cyt_c_assembly"/>
</dbReference>
<comment type="caution">
    <text evidence="8">The sequence shown here is derived from an EMBL/GenBank/DDBJ whole genome shotgun (WGS) entry which is preliminary data.</text>
</comment>
<keyword evidence="4 6" id="KW-1133">Transmembrane helix</keyword>
<feature type="transmembrane region" description="Helical" evidence="6">
    <location>
        <begin position="121"/>
        <end position="140"/>
    </location>
</feature>
<dbReference type="Pfam" id="PF01578">
    <property type="entry name" value="Cytochrom_C_asm"/>
    <property type="match status" value="1"/>
</dbReference>
<evidence type="ECO:0000259" key="7">
    <source>
        <dbReference type="Pfam" id="PF01578"/>
    </source>
</evidence>
<reference evidence="8 9" key="1">
    <citation type="submission" date="2018-05" db="EMBL/GenBank/DDBJ databases">
        <title>Coraliomargarita sinensis sp. nov., isolated from a marine solar saltern.</title>
        <authorList>
            <person name="Zhou L.Y."/>
        </authorList>
    </citation>
    <scope>NUCLEOTIDE SEQUENCE [LARGE SCALE GENOMIC DNA]</scope>
    <source>
        <strain evidence="8 9">WN38</strain>
    </source>
</reference>
<name>A0A317ZKC7_9BACT</name>
<protein>
    <submittedName>
        <fullName evidence="8">Cytochrome C biogenesis protein</fullName>
    </submittedName>
</protein>
<feature type="transmembrane region" description="Helical" evidence="6">
    <location>
        <begin position="94"/>
        <end position="114"/>
    </location>
</feature>
<dbReference type="InterPro" id="IPR045062">
    <property type="entry name" value="Cyt_c_biogenesis_CcsA/CcmC"/>
</dbReference>
<feature type="transmembrane region" description="Helical" evidence="6">
    <location>
        <begin position="160"/>
        <end position="184"/>
    </location>
</feature>
<feature type="domain" description="Cytochrome c assembly protein" evidence="7">
    <location>
        <begin position="93"/>
        <end position="285"/>
    </location>
</feature>
<dbReference type="PANTHER" id="PTHR30071">
    <property type="entry name" value="HEME EXPORTER PROTEIN C"/>
    <property type="match status" value="1"/>
</dbReference>